<sequence length="123" mass="13577">MKHQATFWKDLKSGHFVSMVKEASQGQTLSNSQQVFNVMKPLFAENDDVEAVYCIFLNAKNRILAIEKMFTGTISASAIYPRELIKRILALKSSAIVLTHNHPSGCLVPSAEDKAITIKVAIA</sequence>
<feature type="domain" description="MPN" evidence="6">
    <location>
        <begin position="28"/>
        <end position="123"/>
    </location>
</feature>
<dbReference type="EMBL" id="JACNJZ010000223">
    <property type="protein sequence ID" value="MBC8319077.1"/>
    <property type="molecule type" value="Genomic_DNA"/>
</dbReference>
<keyword evidence="2" id="KW-0479">Metal-binding</keyword>
<gene>
    <name evidence="7" type="ORF">H8E41_14375</name>
</gene>
<keyword evidence="1" id="KW-0645">Protease</keyword>
<dbReference type="AlphaFoldDB" id="A0A8J6NFV7"/>
<name>A0A8J6NFV7_9BACT</name>
<dbReference type="GO" id="GO:0046872">
    <property type="term" value="F:metal ion binding"/>
    <property type="evidence" value="ECO:0007669"/>
    <property type="project" value="UniProtKB-KW"/>
</dbReference>
<dbReference type="PANTHER" id="PTHR30471">
    <property type="entry name" value="DNA REPAIR PROTEIN RADC"/>
    <property type="match status" value="1"/>
</dbReference>
<dbReference type="Proteomes" id="UP000614424">
    <property type="component" value="Unassembled WGS sequence"/>
</dbReference>
<dbReference type="InterPro" id="IPR037518">
    <property type="entry name" value="MPN"/>
</dbReference>
<proteinExistence type="predicted"/>
<organism evidence="7 8">
    <name type="scientific">Candidatus Desulfobia pelagia</name>
    <dbReference type="NCBI Taxonomy" id="2841692"/>
    <lineage>
        <taxon>Bacteria</taxon>
        <taxon>Pseudomonadati</taxon>
        <taxon>Thermodesulfobacteriota</taxon>
        <taxon>Desulfobulbia</taxon>
        <taxon>Desulfobulbales</taxon>
        <taxon>Desulfobulbaceae</taxon>
        <taxon>Candidatus Desulfobia</taxon>
    </lineage>
</organism>
<keyword evidence="5" id="KW-0482">Metalloprotease</keyword>
<protein>
    <submittedName>
        <fullName evidence="7">JAB domain-containing protein</fullName>
    </submittedName>
</protein>
<evidence type="ECO:0000256" key="3">
    <source>
        <dbReference type="ARBA" id="ARBA00022801"/>
    </source>
</evidence>
<feature type="non-terminal residue" evidence="7">
    <location>
        <position position="123"/>
    </location>
</feature>
<keyword evidence="3" id="KW-0378">Hydrolase</keyword>
<dbReference type="InterPro" id="IPR001405">
    <property type="entry name" value="UPF0758"/>
</dbReference>
<evidence type="ECO:0000259" key="6">
    <source>
        <dbReference type="PROSITE" id="PS50249"/>
    </source>
</evidence>
<evidence type="ECO:0000256" key="2">
    <source>
        <dbReference type="ARBA" id="ARBA00022723"/>
    </source>
</evidence>
<keyword evidence="4" id="KW-0862">Zinc</keyword>
<evidence type="ECO:0000256" key="4">
    <source>
        <dbReference type="ARBA" id="ARBA00022833"/>
    </source>
</evidence>
<evidence type="ECO:0000256" key="1">
    <source>
        <dbReference type="ARBA" id="ARBA00022670"/>
    </source>
</evidence>
<dbReference type="GO" id="GO:0006508">
    <property type="term" value="P:proteolysis"/>
    <property type="evidence" value="ECO:0007669"/>
    <property type="project" value="UniProtKB-KW"/>
</dbReference>
<comment type="caution">
    <text evidence="7">The sequence shown here is derived from an EMBL/GenBank/DDBJ whole genome shotgun (WGS) entry which is preliminary data.</text>
</comment>
<evidence type="ECO:0000313" key="8">
    <source>
        <dbReference type="Proteomes" id="UP000614424"/>
    </source>
</evidence>
<dbReference type="GO" id="GO:0008237">
    <property type="term" value="F:metallopeptidase activity"/>
    <property type="evidence" value="ECO:0007669"/>
    <property type="project" value="UniProtKB-KW"/>
</dbReference>
<dbReference type="Pfam" id="PF04002">
    <property type="entry name" value="RadC"/>
    <property type="match status" value="1"/>
</dbReference>
<dbReference type="InterPro" id="IPR020891">
    <property type="entry name" value="UPF0758_CS"/>
</dbReference>
<dbReference type="PANTHER" id="PTHR30471:SF3">
    <property type="entry name" value="UPF0758 PROTEIN YEES-RELATED"/>
    <property type="match status" value="1"/>
</dbReference>
<evidence type="ECO:0000313" key="7">
    <source>
        <dbReference type="EMBL" id="MBC8319077.1"/>
    </source>
</evidence>
<dbReference type="Gene3D" id="3.40.140.10">
    <property type="entry name" value="Cytidine Deaminase, domain 2"/>
    <property type="match status" value="1"/>
</dbReference>
<reference evidence="7 8" key="1">
    <citation type="submission" date="2020-08" db="EMBL/GenBank/DDBJ databases">
        <title>Bridging the membrane lipid divide: bacteria of the FCB group superphylum have the potential to synthesize archaeal ether lipids.</title>
        <authorList>
            <person name="Villanueva L."/>
            <person name="Von Meijenfeldt F.A.B."/>
            <person name="Westbye A.B."/>
            <person name="Yadav S."/>
            <person name="Hopmans E.C."/>
            <person name="Dutilh B.E."/>
            <person name="Sinninghe Damste J.S."/>
        </authorList>
    </citation>
    <scope>NUCLEOTIDE SEQUENCE [LARGE SCALE GENOMIC DNA]</scope>
    <source>
        <strain evidence="7">NIOZ-UU47</strain>
    </source>
</reference>
<dbReference type="InterPro" id="IPR025657">
    <property type="entry name" value="RadC_JAB"/>
</dbReference>
<accession>A0A8J6NFV7</accession>
<dbReference type="PROSITE" id="PS50249">
    <property type="entry name" value="MPN"/>
    <property type="match status" value="1"/>
</dbReference>
<dbReference type="PROSITE" id="PS01302">
    <property type="entry name" value="UPF0758"/>
    <property type="match status" value="1"/>
</dbReference>
<evidence type="ECO:0000256" key="5">
    <source>
        <dbReference type="ARBA" id="ARBA00023049"/>
    </source>
</evidence>